<organism evidence="2 3">
    <name type="scientific">Aureimonas pseudogalii</name>
    <dbReference type="NCBI Taxonomy" id="1744844"/>
    <lineage>
        <taxon>Bacteria</taxon>
        <taxon>Pseudomonadati</taxon>
        <taxon>Pseudomonadota</taxon>
        <taxon>Alphaproteobacteria</taxon>
        <taxon>Hyphomicrobiales</taxon>
        <taxon>Aurantimonadaceae</taxon>
        <taxon>Aureimonas</taxon>
    </lineage>
</organism>
<comment type="caution">
    <text evidence="2">The sequence shown here is derived from an EMBL/GenBank/DDBJ whole genome shotgun (WGS) entry which is preliminary data.</text>
</comment>
<dbReference type="InterPro" id="IPR021457">
    <property type="entry name" value="DUF3108"/>
</dbReference>
<name>A0A7W6H2N2_9HYPH</name>
<feature type="chain" id="PRO_5030540118" description="DUF3108 domain-containing protein" evidence="1">
    <location>
        <begin position="23"/>
        <end position="261"/>
    </location>
</feature>
<dbReference type="Proteomes" id="UP000542776">
    <property type="component" value="Unassembled WGS sequence"/>
</dbReference>
<keyword evidence="1" id="KW-0732">Signal</keyword>
<keyword evidence="3" id="KW-1185">Reference proteome</keyword>
<dbReference type="Pfam" id="PF11306">
    <property type="entry name" value="DUF3108"/>
    <property type="match status" value="1"/>
</dbReference>
<gene>
    <name evidence="2" type="ORF">GGR04_000078</name>
</gene>
<dbReference type="RefSeq" id="WP_183196733.1">
    <property type="nucleotide sequence ID" value="NZ_JACIEK010000001.1"/>
</dbReference>
<sequence length="261" mass="27968">MLCRRLAAALLVLLAAAPGARAAPESLETNYTISLIGLPVGRASFRTTLDGPRYRVEGTLASAGLADLVSKTQGTSSVSGRVRAGRLLADRYRLAYTSDAKSWRSDVRYRGGRAVSADVAPPPRNPPQPDFVPVRRAQLASVVDPLSGLMIKPAKPDPASLCSRTLPFYDGWSRLDLALSPSGTRAFSTEGFEGQAIVCDVRVRAVSGYRTSSNGIKYLSSRTLQIWFAPVRDSGIFAPVYVRIPTEVGPLSLTATTFAKP</sequence>
<evidence type="ECO:0000313" key="3">
    <source>
        <dbReference type="Proteomes" id="UP000542776"/>
    </source>
</evidence>
<reference evidence="2 3" key="1">
    <citation type="submission" date="2020-08" db="EMBL/GenBank/DDBJ databases">
        <title>Genomic Encyclopedia of Type Strains, Phase IV (KMG-IV): sequencing the most valuable type-strain genomes for metagenomic binning, comparative biology and taxonomic classification.</title>
        <authorList>
            <person name="Goeker M."/>
        </authorList>
    </citation>
    <scope>NUCLEOTIDE SEQUENCE [LARGE SCALE GENOMIC DNA]</scope>
    <source>
        <strain evidence="2 3">DSM 102238</strain>
    </source>
</reference>
<dbReference type="AlphaFoldDB" id="A0A7W6H2N2"/>
<evidence type="ECO:0008006" key="4">
    <source>
        <dbReference type="Google" id="ProtNLM"/>
    </source>
</evidence>
<evidence type="ECO:0000256" key="1">
    <source>
        <dbReference type="SAM" id="SignalP"/>
    </source>
</evidence>
<feature type="signal peptide" evidence="1">
    <location>
        <begin position="1"/>
        <end position="22"/>
    </location>
</feature>
<proteinExistence type="predicted"/>
<evidence type="ECO:0000313" key="2">
    <source>
        <dbReference type="EMBL" id="MBB3996257.1"/>
    </source>
</evidence>
<accession>A0A7W6H2N2</accession>
<dbReference type="EMBL" id="JACIEK010000001">
    <property type="protein sequence ID" value="MBB3996257.1"/>
    <property type="molecule type" value="Genomic_DNA"/>
</dbReference>
<protein>
    <recommendedName>
        <fullName evidence="4">DUF3108 domain-containing protein</fullName>
    </recommendedName>
</protein>